<keyword evidence="1" id="KW-0472">Membrane</keyword>
<keyword evidence="3" id="KW-1185">Reference proteome</keyword>
<dbReference type="AlphaFoldDB" id="A0A2S5G8P7"/>
<dbReference type="OrthoDB" id="2736366at2"/>
<sequence length="81" mass="9123">MDHDPLKKEDHLRAKLAEYHVDVPDFDRKPDRWSRFIRFLASPAKDPFDSLVSTSSGMITLKVAPVIGAAGLVVLQVVFFI</sequence>
<evidence type="ECO:0000256" key="1">
    <source>
        <dbReference type="SAM" id="Phobius"/>
    </source>
</evidence>
<gene>
    <name evidence="2" type="ORF">C4B60_16005</name>
</gene>
<dbReference type="Proteomes" id="UP000239047">
    <property type="component" value="Unassembled WGS sequence"/>
</dbReference>
<keyword evidence="1" id="KW-1133">Transmembrane helix</keyword>
<accession>A0A2S5G8P7</accession>
<feature type="transmembrane region" description="Helical" evidence="1">
    <location>
        <begin position="59"/>
        <end position="80"/>
    </location>
</feature>
<organism evidence="2 3">
    <name type="scientific">Jeotgalibacillus proteolyticus</name>
    <dbReference type="NCBI Taxonomy" id="2082395"/>
    <lineage>
        <taxon>Bacteria</taxon>
        <taxon>Bacillati</taxon>
        <taxon>Bacillota</taxon>
        <taxon>Bacilli</taxon>
        <taxon>Bacillales</taxon>
        <taxon>Caryophanaceae</taxon>
        <taxon>Jeotgalibacillus</taxon>
    </lineage>
</organism>
<reference evidence="2 3" key="1">
    <citation type="submission" date="2018-02" db="EMBL/GenBank/DDBJ databases">
        <title>Jeotgalibacillus proteolyticum sp. nov. a protease producing bacterium isolated from ocean sediments of Laizhou Bay.</title>
        <authorList>
            <person name="Li Y."/>
        </authorList>
    </citation>
    <scope>NUCLEOTIDE SEQUENCE [LARGE SCALE GENOMIC DNA]</scope>
    <source>
        <strain evidence="2 3">22-7</strain>
    </source>
</reference>
<evidence type="ECO:0000313" key="2">
    <source>
        <dbReference type="EMBL" id="PPA69303.1"/>
    </source>
</evidence>
<dbReference type="RefSeq" id="WP_104059041.1">
    <property type="nucleotide sequence ID" value="NZ_PREZ01000006.1"/>
</dbReference>
<proteinExistence type="predicted"/>
<keyword evidence="1" id="KW-0812">Transmembrane</keyword>
<evidence type="ECO:0000313" key="3">
    <source>
        <dbReference type="Proteomes" id="UP000239047"/>
    </source>
</evidence>
<name>A0A2S5G8P7_9BACL</name>
<comment type="caution">
    <text evidence="2">The sequence shown here is derived from an EMBL/GenBank/DDBJ whole genome shotgun (WGS) entry which is preliminary data.</text>
</comment>
<protein>
    <submittedName>
        <fullName evidence="2">Uncharacterized protein</fullName>
    </submittedName>
</protein>
<dbReference type="EMBL" id="PREZ01000006">
    <property type="protein sequence ID" value="PPA69303.1"/>
    <property type="molecule type" value="Genomic_DNA"/>
</dbReference>